<dbReference type="InterPro" id="IPR001424">
    <property type="entry name" value="SOD_Cu_Zn_dom"/>
</dbReference>
<name>A0A9N9IBY1_FUNMO</name>
<dbReference type="Pfam" id="PF00080">
    <property type="entry name" value="Sod_Cu"/>
    <property type="match status" value="1"/>
</dbReference>
<protein>
    <submittedName>
        <fullName evidence="3">9521_t:CDS:1</fullName>
    </submittedName>
</protein>
<dbReference type="GO" id="GO:0046872">
    <property type="term" value="F:metal ion binding"/>
    <property type="evidence" value="ECO:0007669"/>
    <property type="project" value="InterPro"/>
</dbReference>
<feature type="domain" description="Superoxide dismutase copper/zinc binding" evidence="2">
    <location>
        <begin position="36"/>
        <end position="152"/>
    </location>
</feature>
<gene>
    <name evidence="3" type="ORF">FMOSSE_LOCUS15559</name>
</gene>
<reference evidence="3" key="1">
    <citation type="submission" date="2021-06" db="EMBL/GenBank/DDBJ databases">
        <authorList>
            <person name="Kallberg Y."/>
            <person name="Tangrot J."/>
            <person name="Rosling A."/>
        </authorList>
    </citation>
    <scope>NUCLEOTIDE SEQUENCE</scope>
    <source>
        <strain evidence="3">87-6 pot B 2015</strain>
    </source>
</reference>
<dbReference type="GO" id="GO:0006801">
    <property type="term" value="P:superoxide metabolic process"/>
    <property type="evidence" value="ECO:0007669"/>
    <property type="project" value="InterPro"/>
</dbReference>
<evidence type="ECO:0000256" key="1">
    <source>
        <dbReference type="SAM" id="SignalP"/>
    </source>
</evidence>
<dbReference type="InterPro" id="IPR036423">
    <property type="entry name" value="SOD-like_Cu/Zn_dom_sf"/>
</dbReference>
<sequence length="154" mass="17426">MKSTFFFFILLATLCTVLVPINAAKVAYAYFNHNVTGRYTFIWNEDVMEIVIEIKDGLKYGEKYPYHVHEFAISDDHNCTTAGGHLDPDGFGVEGYVCDPKQKDKCEVGDLSGKYGDLEPKKDGYVYEDIYDYFLKWDGPAGITGRSIVIHLSD</sequence>
<feature type="non-terminal residue" evidence="3">
    <location>
        <position position="154"/>
    </location>
</feature>
<proteinExistence type="predicted"/>
<dbReference type="SUPFAM" id="SSF49329">
    <property type="entry name" value="Cu,Zn superoxide dismutase-like"/>
    <property type="match status" value="1"/>
</dbReference>
<feature type="chain" id="PRO_5040488983" evidence="1">
    <location>
        <begin position="24"/>
        <end position="154"/>
    </location>
</feature>
<evidence type="ECO:0000313" key="4">
    <source>
        <dbReference type="Proteomes" id="UP000789375"/>
    </source>
</evidence>
<keyword evidence="4" id="KW-1185">Reference proteome</keyword>
<dbReference type="Gene3D" id="2.60.40.200">
    <property type="entry name" value="Superoxide dismutase, copper/zinc binding domain"/>
    <property type="match status" value="1"/>
</dbReference>
<evidence type="ECO:0000259" key="2">
    <source>
        <dbReference type="Pfam" id="PF00080"/>
    </source>
</evidence>
<dbReference type="EMBL" id="CAJVPP010016318">
    <property type="protein sequence ID" value="CAG8729217.1"/>
    <property type="molecule type" value="Genomic_DNA"/>
</dbReference>
<keyword evidence="1" id="KW-0732">Signal</keyword>
<comment type="caution">
    <text evidence="3">The sequence shown here is derived from an EMBL/GenBank/DDBJ whole genome shotgun (WGS) entry which is preliminary data.</text>
</comment>
<dbReference type="AlphaFoldDB" id="A0A9N9IBY1"/>
<evidence type="ECO:0000313" key="3">
    <source>
        <dbReference type="EMBL" id="CAG8729217.1"/>
    </source>
</evidence>
<accession>A0A9N9IBY1</accession>
<dbReference type="Proteomes" id="UP000789375">
    <property type="component" value="Unassembled WGS sequence"/>
</dbReference>
<organism evidence="3 4">
    <name type="scientific">Funneliformis mosseae</name>
    <name type="common">Endomycorrhizal fungus</name>
    <name type="synonym">Glomus mosseae</name>
    <dbReference type="NCBI Taxonomy" id="27381"/>
    <lineage>
        <taxon>Eukaryota</taxon>
        <taxon>Fungi</taxon>
        <taxon>Fungi incertae sedis</taxon>
        <taxon>Mucoromycota</taxon>
        <taxon>Glomeromycotina</taxon>
        <taxon>Glomeromycetes</taxon>
        <taxon>Glomerales</taxon>
        <taxon>Glomeraceae</taxon>
        <taxon>Funneliformis</taxon>
    </lineage>
</organism>
<feature type="signal peptide" evidence="1">
    <location>
        <begin position="1"/>
        <end position="23"/>
    </location>
</feature>